<evidence type="ECO:0000256" key="2">
    <source>
        <dbReference type="ARBA" id="ARBA00001946"/>
    </source>
</evidence>
<dbReference type="FunFam" id="3.30.420.10:FF:000006">
    <property type="entry name" value="Ribonuclease HII"/>
    <property type="match status" value="1"/>
</dbReference>
<evidence type="ECO:0000256" key="5">
    <source>
        <dbReference type="ARBA" id="ARBA00007383"/>
    </source>
</evidence>
<dbReference type="Pfam" id="PF01351">
    <property type="entry name" value="RNase_HII"/>
    <property type="match status" value="1"/>
</dbReference>
<dbReference type="PANTHER" id="PTHR10954">
    <property type="entry name" value="RIBONUCLEASE H2 SUBUNIT A"/>
    <property type="match status" value="1"/>
</dbReference>
<evidence type="ECO:0000256" key="3">
    <source>
        <dbReference type="ARBA" id="ARBA00004065"/>
    </source>
</evidence>
<accession>A0A432X1J8</accession>
<proteinExistence type="inferred from homology"/>
<reference evidence="18 19" key="1">
    <citation type="journal article" date="2011" name="Front. Microbiol.">
        <title>Genomic signatures of strain selection and enhancement in Bacillus atrophaeus var. globigii, a historical biowarfare simulant.</title>
        <authorList>
            <person name="Gibbons H.S."/>
            <person name="Broomall S.M."/>
            <person name="McNew L.A."/>
            <person name="Daligault H."/>
            <person name="Chapman C."/>
            <person name="Bruce D."/>
            <person name="Karavis M."/>
            <person name="Krepps M."/>
            <person name="McGregor P.A."/>
            <person name="Hong C."/>
            <person name="Park K.H."/>
            <person name="Akmal A."/>
            <person name="Feldman A."/>
            <person name="Lin J.S."/>
            <person name="Chang W.E."/>
            <person name="Higgs B.W."/>
            <person name="Demirev P."/>
            <person name="Lindquist J."/>
            <person name="Liem A."/>
            <person name="Fochler E."/>
            <person name="Read T.D."/>
            <person name="Tapia R."/>
            <person name="Johnson S."/>
            <person name="Bishop-Lilly K.A."/>
            <person name="Detter C."/>
            <person name="Han C."/>
            <person name="Sozhamannan S."/>
            <person name="Rosenzweig C.N."/>
            <person name="Skowronski E.W."/>
        </authorList>
    </citation>
    <scope>NUCLEOTIDE SEQUENCE [LARGE SCALE GENOMIC DNA]</scope>
    <source>
        <strain evidence="18 19">AIT1</strain>
    </source>
</reference>
<feature type="domain" description="RNase H type-2" evidence="17">
    <location>
        <begin position="7"/>
        <end position="197"/>
    </location>
</feature>
<dbReference type="GO" id="GO:0030145">
    <property type="term" value="F:manganese ion binding"/>
    <property type="evidence" value="ECO:0007669"/>
    <property type="project" value="UniProtKB-UniRule"/>
</dbReference>
<dbReference type="SUPFAM" id="SSF53098">
    <property type="entry name" value="Ribonuclease H-like"/>
    <property type="match status" value="1"/>
</dbReference>
<dbReference type="Gene3D" id="3.30.420.10">
    <property type="entry name" value="Ribonuclease H-like superfamily/Ribonuclease H"/>
    <property type="match status" value="1"/>
</dbReference>
<gene>
    <name evidence="14" type="primary">rnhB</name>
    <name evidence="18" type="ORF">CWE15_06880</name>
</gene>
<keyword evidence="19" id="KW-1185">Reference proteome</keyword>
<comment type="function">
    <text evidence="3 14 16">Endonuclease that specifically degrades the RNA of RNA-DNA hybrids.</text>
</comment>
<keyword evidence="13 14" id="KW-0464">Manganese</keyword>
<feature type="binding site" evidence="14 15">
    <location>
        <position position="105"/>
    </location>
    <ligand>
        <name>a divalent metal cation</name>
        <dbReference type="ChEBI" id="CHEBI:60240"/>
    </ligand>
</feature>
<sequence length="201" mass="21971">MTVREEVLICGVDEAGRGPIAGPVVAAAVILNPASPIEGLNDSKKLSEKKRLALSEDIKTNALAWAIAQCDADEIDQLNILQASLVAMKRAVHALSPQAERALIDGNHVPKGLTIPAHAIVGGDASEPAIAAASILAKVERDRQMLEWHEKYPQYNFKQHKAYPTKQHLELIQEHGICPIHRKSFAPVKRQLERDHGEIKA</sequence>
<evidence type="ECO:0000256" key="16">
    <source>
        <dbReference type="RuleBase" id="RU003515"/>
    </source>
</evidence>
<dbReference type="OrthoDB" id="9803420at2"/>
<name>A0A432X1J8_9GAMM</name>
<keyword evidence="12 14" id="KW-0378">Hydrolase</keyword>
<dbReference type="EMBL" id="PIPQ01000003">
    <property type="protein sequence ID" value="RUO40477.1"/>
    <property type="molecule type" value="Genomic_DNA"/>
</dbReference>
<dbReference type="NCBIfam" id="NF000596">
    <property type="entry name" value="PRK00015.1-4"/>
    <property type="match status" value="1"/>
</dbReference>
<comment type="cofactor">
    <cofactor evidence="2">
        <name>Mg(2+)</name>
        <dbReference type="ChEBI" id="CHEBI:18420"/>
    </cofactor>
</comment>
<evidence type="ECO:0000256" key="7">
    <source>
        <dbReference type="ARBA" id="ARBA00019179"/>
    </source>
</evidence>
<evidence type="ECO:0000256" key="14">
    <source>
        <dbReference type="HAMAP-Rule" id="MF_00052"/>
    </source>
</evidence>
<feature type="binding site" evidence="14 15">
    <location>
        <position position="14"/>
    </location>
    <ligand>
        <name>a divalent metal cation</name>
        <dbReference type="ChEBI" id="CHEBI:60240"/>
    </ligand>
</feature>
<protein>
    <recommendedName>
        <fullName evidence="7 14">Ribonuclease HII</fullName>
        <shortName evidence="14">RNase HII</shortName>
        <ecNumber evidence="6 14">3.1.26.4</ecNumber>
    </recommendedName>
</protein>
<dbReference type="CDD" id="cd07182">
    <property type="entry name" value="RNase_HII_bacteria_HII_like"/>
    <property type="match status" value="1"/>
</dbReference>
<evidence type="ECO:0000256" key="6">
    <source>
        <dbReference type="ARBA" id="ARBA00012180"/>
    </source>
</evidence>
<dbReference type="GO" id="GO:0005737">
    <property type="term" value="C:cytoplasm"/>
    <property type="evidence" value="ECO:0007669"/>
    <property type="project" value="UniProtKB-SubCell"/>
</dbReference>
<dbReference type="EC" id="3.1.26.4" evidence="6 14"/>
<dbReference type="HAMAP" id="MF_00052_B">
    <property type="entry name" value="RNase_HII_B"/>
    <property type="match status" value="1"/>
</dbReference>
<evidence type="ECO:0000256" key="10">
    <source>
        <dbReference type="ARBA" id="ARBA00022723"/>
    </source>
</evidence>
<comment type="subcellular location">
    <subcellularLocation>
        <location evidence="4 14">Cytoplasm</location>
    </subcellularLocation>
</comment>
<dbReference type="InterPro" id="IPR024567">
    <property type="entry name" value="RNase_HII/HIII_dom"/>
</dbReference>
<dbReference type="NCBIfam" id="NF000595">
    <property type="entry name" value="PRK00015.1-3"/>
    <property type="match status" value="1"/>
</dbReference>
<dbReference type="InterPro" id="IPR036397">
    <property type="entry name" value="RNaseH_sf"/>
</dbReference>
<dbReference type="GO" id="GO:0006298">
    <property type="term" value="P:mismatch repair"/>
    <property type="evidence" value="ECO:0007669"/>
    <property type="project" value="TreeGrafter"/>
</dbReference>
<evidence type="ECO:0000259" key="17">
    <source>
        <dbReference type="PROSITE" id="PS51975"/>
    </source>
</evidence>
<comment type="catalytic activity">
    <reaction evidence="1 14 15 16">
        <text>Endonucleolytic cleavage to 5'-phosphomonoester.</text>
        <dbReference type="EC" id="3.1.26.4"/>
    </reaction>
</comment>
<feature type="binding site" evidence="14 15">
    <location>
        <position position="13"/>
    </location>
    <ligand>
        <name>a divalent metal cation</name>
        <dbReference type="ChEBI" id="CHEBI:60240"/>
    </ligand>
</feature>
<dbReference type="RefSeq" id="WP_126757353.1">
    <property type="nucleotide sequence ID" value="NZ_PIPQ01000003.1"/>
</dbReference>
<dbReference type="InterPro" id="IPR001352">
    <property type="entry name" value="RNase_HII/HIII"/>
</dbReference>
<evidence type="ECO:0000256" key="11">
    <source>
        <dbReference type="ARBA" id="ARBA00022759"/>
    </source>
</evidence>
<dbReference type="GO" id="GO:0032299">
    <property type="term" value="C:ribonuclease H2 complex"/>
    <property type="evidence" value="ECO:0007669"/>
    <property type="project" value="TreeGrafter"/>
</dbReference>
<dbReference type="NCBIfam" id="NF000594">
    <property type="entry name" value="PRK00015.1-1"/>
    <property type="match status" value="1"/>
</dbReference>
<comment type="similarity">
    <text evidence="5 14 16">Belongs to the RNase HII family.</text>
</comment>
<dbReference type="AlphaFoldDB" id="A0A432X1J8"/>
<keyword evidence="9 14" id="KW-0540">Nuclease</keyword>
<organism evidence="18 19">
    <name type="scientific">Aliidiomarina taiwanensis</name>
    <dbReference type="NCBI Taxonomy" id="946228"/>
    <lineage>
        <taxon>Bacteria</taxon>
        <taxon>Pseudomonadati</taxon>
        <taxon>Pseudomonadota</taxon>
        <taxon>Gammaproteobacteria</taxon>
        <taxon>Alteromonadales</taxon>
        <taxon>Idiomarinaceae</taxon>
        <taxon>Aliidiomarina</taxon>
    </lineage>
</organism>
<dbReference type="GO" id="GO:0004523">
    <property type="term" value="F:RNA-DNA hybrid ribonuclease activity"/>
    <property type="evidence" value="ECO:0007669"/>
    <property type="project" value="UniProtKB-UniRule"/>
</dbReference>
<evidence type="ECO:0000256" key="1">
    <source>
        <dbReference type="ARBA" id="ARBA00000077"/>
    </source>
</evidence>
<dbReference type="PANTHER" id="PTHR10954:SF18">
    <property type="entry name" value="RIBONUCLEASE HII"/>
    <property type="match status" value="1"/>
</dbReference>
<dbReference type="PROSITE" id="PS51975">
    <property type="entry name" value="RNASE_H_2"/>
    <property type="match status" value="1"/>
</dbReference>
<evidence type="ECO:0000256" key="15">
    <source>
        <dbReference type="PROSITE-ProRule" id="PRU01319"/>
    </source>
</evidence>
<comment type="caution">
    <text evidence="18">The sequence shown here is derived from an EMBL/GenBank/DDBJ whole genome shotgun (WGS) entry which is preliminary data.</text>
</comment>
<evidence type="ECO:0000256" key="13">
    <source>
        <dbReference type="ARBA" id="ARBA00023211"/>
    </source>
</evidence>
<evidence type="ECO:0000313" key="19">
    <source>
        <dbReference type="Proteomes" id="UP000286976"/>
    </source>
</evidence>
<dbReference type="GO" id="GO:0003723">
    <property type="term" value="F:RNA binding"/>
    <property type="evidence" value="ECO:0007669"/>
    <property type="project" value="UniProtKB-UniRule"/>
</dbReference>
<keyword evidence="11 14" id="KW-0255">Endonuclease</keyword>
<keyword evidence="8 14" id="KW-0963">Cytoplasm</keyword>
<keyword evidence="10 14" id="KW-0479">Metal-binding</keyword>
<evidence type="ECO:0000256" key="4">
    <source>
        <dbReference type="ARBA" id="ARBA00004496"/>
    </source>
</evidence>
<dbReference type="GO" id="GO:0043137">
    <property type="term" value="P:DNA replication, removal of RNA primer"/>
    <property type="evidence" value="ECO:0007669"/>
    <property type="project" value="TreeGrafter"/>
</dbReference>
<evidence type="ECO:0000256" key="9">
    <source>
        <dbReference type="ARBA" id="ARBA00022722"/>
    </source>
</evidence>
<dbReference type="InterPro" id="IPR012337">
    <property type="entry name" value="RNaseH-like_sf"/>
</dbReference>
<comment type="cofactor">
    <cofactor evidence="14 15">
        <name>Mn(2+)</name>
        <dbReference type="ChEBI" id="CHEBI:29035"/>
    </cofactor>
    <cofactor evidence="14 15">
        <name>Mg(2+)</name>
        <dbReference type="ChEBI" id="CHEBI:18420"/>
    </cofactor>
    <text evidence="14 15">Manganese or magnesium. Binds 1 divalent metal ion per monomer in the absence of substrate. May bind a second metal ion after substrate binding.</text>
</comment>
<evidence type="ECO:0000256" key="8">
    <source>
        <dbReference type="ARBA" id="ARBA00022490"/>
    </source>
</evidence>
<dbReference type="Proteomes" id="UP000286976">
    <property type="component" value="Unassembled WGS sequence"/>
</dbReference>
<evidence type="ECO:0000313" key="18">
    <source>
        <dbReference type="EMBL" id="RUO40477.1"/>
    </source>
</evidence>
<evidence type="ECO:0000256" key="12">
    <source>
        <dbReference type="ARBA" id="ARBA00022801"/>
    </source>
</evidence>
<dbReference type="InterPro" id="IPR022898">
    <property type="entry name" value="RNase_HII"/>
</dbReference>